<dbReference type="PROSITE" id="PS00028">
    <property type="entry name" value="ZINC_FINGER_C2H2_1"/>
    <property type="match status" value="1"/>
</dbReference>
<keyword evidence="3" id="KW-1185">Reference proteome</keyword>
<dbReference type="Proteomes" id="UP001595898">
    <property type="component" value="Unassembled WGS sequence"/>
</dbReference>
<comment type="caution">
    <text evidence="2">The sequence shown here is derived from an EMBL/GenBank/DDBJ whole genome shotgun (WGS) entry which is preliminary data.</text>
</comment>
<name>A0ABD5PKT7_9EURY</name>
<gene>
    <name evidence="2" type="ORF">ACFO5R_03675</name>
</gene>
<evidence type="ECO:0000313" key="2">
    <source>
        <dbReference type="EMBL" id="MFC4541027.1"/>
    </source>
</evidence>
<reference evidence="2 3" key="1">
    <citation type="journal article" date="2019" name="Int. J. Syst. Evol. Microbiol.">
        <title>The Global Catalogue of Microorganisms (GCM) 10K type strain sequencing project: providing services to taxonomists for standard genome sequencing and annotation.</title>
        <authorList>
            <consortium name="The Broad Institute Genomics Platform"/>
            <consortium name="The Broad Institute Genome Sequencing Center for Infectious Disease"/>
            <person name="Wu L."/>
            <person name="Ma J."/>
        </authorList>
    </citation>
    <scope>NUCLEOTIDE SEQUENCE [LARGE SCALE GENOMIC DNA]</scope>
    <source>
        <strain evidence="2 3">WLHS5</strain>
    </source>
</reference>
<protein>
    <recommendedName>
        <fullName evidence="1">C2H2-type domain-containing protein</fullName>
    </recommendedName>
</protein>
<accession>A0ABD5PKT7</accession>
<dbReference type="RefSeq" id="WP_250139177.1">
    <property type="nucleotide sequence ID" value="NZ_JALIQP010000001.1"/>
</dbReference>
<proteinExistence type="predicted"/>
<sequence length="53" mass="6191">MATRCPVECPVCHEPMDRNKKLERHLDRNHVKDDLVKFVVAETATLEQEEISE</sequence>
<evidence type="ECO:0000313" key="3">
    <source>
        <dbReference type="Proteomes" id="UP001595898"/>
    </source>
</evidence>
<feature type="domain" description="C2H2-type" evidence="1">
    <location>
        <begin position="9"/>
        <end position="30"/>
    </location>
</feature>
<dbReference type="EMBL" id="JBHSFA010000002">
    <property type="protein sequence ID" value="MFC4541027.1"/>
    <property type="molecule type" value="Genomic_DNA"/>
</dbReference>
<organism evidence="2 3">
    <name type="scientific">Halosolutus amylolyticus</name>
    <dbReference type="NCBI Taxonomy" id="2932267"/>
    <lineage>
        <taxon>Archaea</taxon>
        <taxon>Methanobacteriati</taxon>
        <taxon>Methanobacteriota</taxon>
        <taxon>Stenosarchaea group</taxon>
        <taxon>Halobacteria</taxon>
        <taxon>Halobacteriales</taxon>
        <taxon>Natrialbaceae</taxon>
        <taxon>Halosolutus</taxon>
    </lineage>
</organism>
<evidence type="ECO:0000259" key="1">
    <source>
        <dbReference type="PROSITE" id="PS00028"/>
    </source>
</evidence>
<dbReference type="AlphaFoldDB" id="A0ABD5PKT7"/>
<dbReference type="InterPro" id="IPR013087">
    <property type="entry name" value="Znf_C2H2_type"/>
</dbReference>